<name>A0A1H3PGF4_9FIRM</name>
<feature type="domain" description="UVR" evidence="2">
    <location>
        <begin position="354"/>
        <end position="389"/>
    </location>
</feature>
<dbReference type="Proteomes" id="UP000198625">
    <property type="component" value="Unassembled WGS sequence"/>
</dbReference>
<sequence>MLISEVVDIEKDARAYNGILAHVSAAFIYKEEMKKEIETIYETDKYNFYRKAKESNAYHHVAITMAGIEREFYAKKALGIILAAEEDASVCSKVMNLIAKHYPTIYSSLSRNQFIDVAMMLLELRDTVKTPTEYKAYENIIFYAVLKLNHKIKDNMQKEFVDSYIDTMKIMQTESFTVKDIEPLINSKRETIDSIKSRIEANKGRWRGFEDIFNAQDEEIKKYQTIMSLIFEFERMSISALLSDIVLNEEDIDKIITAYLLLYSDKNLERTTNVLINGIIIQSLLKAYKDVKETFFKNNKETLYLNLEMLENNNDKLQKENQRLNEEIESLNQEINLTKNSQISEINKVKKRYEKLINQLNKKIKDLEKELRTEKKAVYNDEINKLREMLFSIKNEYTPQKQVKTLNEYLEEYRILIVGGATEWRRKIKEQYPQILTIDGFNENFDINTLKNIDFIFFFTGYMNHGTYYRFINHIRNKNIKFGYIGKTNLELVESELVEEIEKTMQGK</sequence>
<gene>
    <name evidence="3" type="ORF">SAMN05660462_01503</name>
</gene>
<dbReference type="InterPro" id="IPR001943">
    <property type="entry name" value="UVR_dom"/>
</dbReference>
<keyword evidence="4" id="KW-1185">Reference proteome</keyword>
<evidence type="ECO:0000256" key="1">
    <source>
        <dbReference type="SAM" id="Coils"/>
    </source>
</evidence>
<protein>
    <recommendedName>
        <fullName evidence="2">UVR domain-containing protein</fullName>
    </recommendedName>
</protein>
<evidence type="ECO:0000259" key="2">
    <source>
        <dbReference type="PROSITE" id="PS50151"/>
    </source>
</evidence>
<dbReference type="STRING" id="415015.SAMN05660462_01503"/>
<dbReference type="PROSITE" id="PS50151">
    <property type="entry name" value="UVR"/>
    <property type="match status" value="1"/>
</dbReference>
<dbReference type="AlphaFoldDB" id="A0A1H3PGF4"/>
<proteinExistence type="predicted"/>
<reference evidence="4" key="1">
    <citation type="submission" date="2016-10" db="EMBL/GenBank/DDBJ databases">
        <authorList>
            <person name="Varghese N."/>
            <person name="Submissions S."/>
        </authorList>
    </citation>
    <scope>NUCLEOTIDE SEQUENCE [LARGE SCALE GENOMIC DNA]</scope>
    <source>
        <strain evidence="4">DSM 21650</strain>
    </source>
</reference>
<evidence type="ECO:0000313" key="3">
    <source>
        <dbReference type="EMBL" id="SDZ00214.1"/>
    </source>
</evidence>
<dbReference type="OrthoDB" id="1625520at2"/>
<dbReference type="EMBL" id="FNQE01000014">
    <property type="protein sequence ID" value="SDZ00214.1"/>
    <property type="molecule type" value="Genomic_DNA"/>
</dbReference>
<dbReference type="RefSeq" id="WP_091729335.1">
    <property type="nucleotide sequence ID" value="NZ_FNQE01000014.1"/>
</dbReference>
<accession>A0A1H3PGF4</accession>
<keyword evidence="1" id="KW-0175">Coiled coil</keyword>
<feature type="coiled-coil region" evidence="1">
    <location>
        <begin position="300"/>
        <end position="377"/>
    </location>
</feature>
<evidence type="ECO:0000313" key="4">
    <source>
        <dbReference type="Proteomes" id="UP000198625"/>
    </source>
</evidence>
<organism evidence="3 4">
    <name type="scientific">Proteiniborus ethanoligenes</name>
    <dbReference type="NCBI Taxonomy" id="415015"/>
    <lineage>
        <taxon>Bacteria</taxon>
        <taxon>Bacillati</taxon>
        <taxon>Bacillota</taxon>
        <taxon>Clostridia</taxon>
        <taxon>Eubacteriales</taxon>
        <taxon>Proteiniborus</taxon>
    </lineage>
</organism>